<evidence type="ECO:0000313" key="2">
    <source>
        <dbReference type="Proteomes" id="UP000767446"/>
    </source>
</evidence>
<reference evidence="1" key="1">
    <citation type="submission" date="2021-02" db="EMBL/GenBank/DDBJ databases">
        <title>Metagenome analyses of Stigonema ocellatum DSM 106950, Chlorogloea purpurea SAG 13.99 and Gomphosphaeria aponina DSM 107014.</title>
        <authorList>
            <person name="Marter P."/>
            <person name="Huang S."/>
        </authorList>
    </citation>
    <scope>NUCLEOTIDE SEQUENCE</scope>
    <source>
        <strain evidence="1">JP213</strain>
    </source>
</reference>
<comment type="caution">
    <text evidence="1">The sequence shown here is derived from an EMBL/GenBank/DDBJ whole genome shotgun (WGS) entry which is preliminary data.</text>
</comment>
<organism evidence="1 2">
    <name type="scientific">Gomphosphaeria aponina SAG 52.96 = DSM 107014</name>
    <dbReference type="NCBI Taxonomy" id="1521640"/>
    <lineage>
        <taxon>Bacteria</taxon>
        <taxon>Bacillati</taxon>
        <taxon>Cyanobacteriota</taxon>
        <taxon>Cyanophyceae</taxon>
        <taxon>Oscillatoriophycideae</taxon>
        <taxon>Chroococcales</taxon>
        <taxon>Gomphosphaeriaceae</taxon>
        <taxon>Gomphosphaeria</taxon>
    </lineage>
</organism>
<proteinExistence type="predicted"/>
<dbReference type="AlphaFoldDB" id="A0A941GMB3"/>
<dbReference type="Proteomes" id="UP000767446">
    <property type="component" value="Unassembled WGS sequence"/>
</dbReference>
<accession>A0A941GMB3</accession>
<evidence type="ECO:0000313" key="1">
    <source>
        <dbReference type="EMBL" id="MBR8826327.1"/>
    </source>
</evidence>
<gene>
    <name evidence="1" type="ORF">DSM107014_00230</name>
</gene>
<sequence length="100" mass="11581">MSLLAALKKMQSWIRSKHLIYAGDFLILETLKYPTVERFEECISTLGGTLLGVATVKKVSLDNQRIVILYRAKATFSTPHNQLKEYWFNYGSFSTRFEQE</sequence>
<dbReference type="EMBL" id="JADQBC010000001">
    <property type="protein sequence ID" value="MBR8826327.1"/>
    <property type="molecule type" value="Genomic_DNA"/>
</dbReference>
<name>A0A941GMB3_9CHRO</name>
<protein>
    <submittedName>
        <fullName evidence="1">CpeR family transcriptional regulator</fullName>
    </submittedName>
</protein>